<dbReference type="InterPro" id="IPR029058">
    <property type="entry name" value="AB_hydrolase_fold"/>
</dbReference>
<feature type="signal peptide" evidence="2">
    <location>
        <begin position="1"/>
        <end position="21"/>
    </location>
</feature>
<dbReference type="RefSeq" id="XP_040639571.1">
    <property type="nucleotide sequence ID" value="XM_040781672.1"/>
</dbReference>
<dbReference type="Pfam" id="PF00326">
    <property type="entry name" value="Peptidase_S9"/>
    <property type="match status" value="1"/>
</dbReference>
<dbReference type="AlphaFoldDB" id="A0A017SFU5"/>
<keyword evidence="5" id="KW-1185">Reference proteome</keyword>
<dbReference type="Proteomes" id="UP000019804">
    <property type="component" value="Unassembled WGS sequence"/>
</dbReference>
<dbReference type="SUPFAM" id="SSF53474">
    <property type="entry name" value="alpha/beta-Hydrolases"/>
    <property type="match status" value="1"/>
</dbReference>
<evidence type="ECO:0000259" key="3">
    <source>
        <dbReference type="Pfam" id="PF00326"/>
    </source>
</evidence>
<sequence length="933" mass="104026">MINFLLGVLLLAICSLQPVVCSRDVMGPHLDNPYQIPFLEANRNVSLSRTWQILGPFRSGTREAIWGADPLEYYNGFSSLSYSTNATFNSALAVNGAARWSLVRADVSSTSPGSIKASLNVSFPEVEWSFLQSVYGWSALQYQAWARGFLNVSQPNGQTIALYMSGLLEFLVDGKRHFGGNFYSYHRAPVILHLSQGQHTLDLRLTRDVRALGAADEPIIGVDVEAEERQMSLSIDQESLLVSDITQGRLGNGWASINVQNNLAEWVEIVSLSSPDASQYVLDMESLPLFPYQVRPLIFSISLGPPLKFEFSVDIIYKTDTEKGEVLGTLPFQVKLVEKSLSETQKITFLHSARIVSYAILRPPPLTSTCGFHEGRKPIPVMVALHGAGLQADAPQVREMLDAANFICSWKLLPTGVTPWSGDDWHIWGASDVQAAIAAIPEWIKNVNWTGPHATVDNWILTGHSNGGHGVWFFSTHYPDNIIAAAPVSGYSSIENYVPYSMWQESDPIVSSVLQRSRSNYKNELLLENAAGIPIFQQHGSNDDNVPVYHSRLMHELLGRTQWPSQYNELPGKGHWFEGIMTTSSLLEFYEERATSQYRPTTPLSFTISIPSSGAMGSVYGIYVDQLQSPDMNGKIEVTRDLGNGLWYLQTQNIHRFRLSVSTRVEVPVALVLDRMEYPFIVNPSLFEKTWYLKSPLNRWITSNDTEWKNIYQRHGNQMGAMDAILRSNGAFTISTCSADAEHIALQISRNLLQYFAADSLVSEECSSTAPFLDQTSKNRHGNFIVLAIGDDLPPSRNPAFPIRVCRGTLMLSKICNPLHSTYEAGIDSQRAQKYVSEYTYQKGLGALFLRPLENERLELIVWGADLHGLEQAARLVPTLTGVGQPDFLVLSDSCRWKGHGGLLAAGHFNKFWQISPSSYLYRGPGTYEKYSL</sequence>
<keyword evidence="1 2" id="KW-0732">Signal</keyword>
<name>A0A017SFU5_ASPRC</name>
<evidence type="ECO:0000256" key="2">
    <source>
        <dbReference type="SAM" id="SignalP"/>
    </source>
</evidence>
<feature type="chain" id="PRO_5001495922" description="Peptidase S9 prolyl oligopeptidase catalytic domain-containing protein" evidence="2">
    <location>
        <begin position="22"/>
        <end position="933"/>
    </location>
</feature>
<dbReference type="InterPro" id="IPR001375">
    <property type="entry name" value="Peptidase_S9_cat"/>
</dbReference>
<dbReference type="GO" id="GO:0008236">
    <property type="term" value="F:serine-type peptidase activity"/>
    <property type="evidence" value="ECO:0007669"/>
    <property type="project" value="InterPro"/>
</dbReference>
<dbReference type="EMBL" id="KK088420">
    <property type="protein sequence ID" value="EYE95883.1"/>
    <property type="molecule type" value="Genomic_DNA"/>
</dbReference>
<dbReference type="OrthoDB" id="449091at2759"/>
<dbReference type="GO" id="GO:0006508">
    <property type="term" value="P:proteolysis"/>
    <property type="evidence" value="ECO:0007669"/>
    <property type="project" value="InterPro"/>
</dbReference>
<dbReference type="PANTHER" id="PTHR43037">
    <property type="entry name" value="UNNAMED PRODUCT-RELATED"/>
    <property type="match status" value="1"/>
</dbReference>
<evidence type="ECO:0000313" key="5">
    <source>
        <dbReference type="Proteomes" id="UP000019804"/>
    </source>
</evidence>
<dbReference type="PANTHER" id="PTHR43037:SF4">
    <property type="entry name" value="PEPTIDASE S9 PROLYL OLIGOPEPTIDASE CATALYTIC DOMAIN-CONTAINING PROTEIN"/>
    <property type="match status" value="1"/>
</dbReference>
<accession>A0A017SFU5</accession>
<organism evidence="4 5">
    <name type="scientific">Aspergillus ruber (strain CBS 135680)</name>
    <dbReference type="NCBI Taxonomy" id="1388766"/>
    <lineage>
        <taxon>Eukaryota</taxon>
        <taxon>Fungi</taxon>
        <taxon>Dikarya</taxon>
        <taxon>Ascomycota</taxon>
        <taxon>Pezizomycotina</taxon>
        <taxon>Eurotiomycetes</taxon>
        <taxon>Eurotiomycetidae</taxon>
        <taxon>Eurotiales</taxon>
        <taxon>Aspergillaceae</taxon>
        <taxon>Aspergillus</taxon>
        <taxon>Aspergillus subgen. Aspergillus</taxon>
    </lineage>
</organism>
<dbReference type="HOGENOM" id="CLU_014627_1_0_1"/>
<dbReference type="STRING" id="1388766.A0A017SFU5"/>
<evidence type="ECO:0000313" key="4">
    <source>
        <dbReference type="EMBL" id="EYE95883.1"/>
    </source>
</evidence>
<protein>
    <recommendedName>
        <fullName evidence="3">Peptidase S9 prolyl oligopeptidase catalytic domain-containing protein</fullName>
    </recommendedName>
</protein>
<dbReference type="Gene3D" id="3.40.50.1820">
    <property type="entry name" value="alpha/beta hydrolase"/>
    <property type="match status" value="1"/>
</dbReference>
<dbReference type="GeneID" id="63696796"/>
<proteinExistence type="predicted"/>
<feature type="domain" description="Peptidase S9 prolyl oligopeptidase catalytic" evidence="3">
    <location>
        <begin position="428"/>
        <end position="578"/>
    </location>
</feature>
<dbReference type="InterPro" id="IPR050955">
    <property type="entry name" value="Plant_Biomass_Hydrol_Est"/>
</dbReference>
<reference evidence="5" key="1">
    <citation type="journal article" date="2014" name="Nat. Commun.">
        <title>Genomic adaptations of the halophilic Dead Sea filamentous fungus Eurotium rubrum.</title>
        <authorList>
            <person name="Kis-Papo T."/>
            <person name="Weig A.R."/>
            <person name="Riley R."/>
            <person name="Persoh D."/>
            <person name="Salamov A."/>
            <person name="Sun H."/>
            <person name="Lipzen A."/>
            <person name="Wasser S.P."/>
            <person name="Rambold G."/>
            <person name="Grigoriev I.V."/>
            <person name="Nevo E."/>
        </authorList>
    </citation>
    <scope>NUCLEOTIDE SEQUENCE [LARGE SCALE GENOMIC DNA]</scope>
    <source>
        <strain evidence="5">CBS 135680</strain>
    </source>
</reference>
<evidence type="ECO:0000256" key="1">
    <source>
        <dbReference type="ARBA" id="ARBA00022729"/>
    </source>
</evidence>
<gene>
    <name evidence="4" type="ORF">EURHEDRAFT_411612</name>
</gene>